<accession>A0AAV7S030</accession>
<sequence length="328" mass="34835">MPQSGSPRDSHLPRCSWAILHVLWPGARHASTKLRGQRSVRAVGHHGHDHPTGGPSICRSSRSAGGPVLSSFRAALPGPGPFRRCVPVFKVGVCYTRGPFRQTHRAACGVGATARLPAAGPPLGPGAPVAHVLVASPYLRGWGRRPRTHPRPPSHRPPRSREHKAFHDQHCSNLQAGGGPPRLPCRSRPAPPQTVRGPTPIRAPAHSLSPAPGINAAAGPRLWGPPAVPNGLRQARSGLRWCSSQTHGSPLSLPFNLPRGVAQDNRRSLGPSGADGSSVCHLRLRGHTPRTGCELLAKWKTPSPVFFTLLLQGTGSPLLEEDIAYGVN</sequence>
<evidence type="ECO:0000256" key="1">
    <source>
        <dbReference type="SAM" id="MobiDB-lite"/>
    </source>
</evidence>
<name>A0AAV7S030_PLEWA</name>
<organism evidence="2 3">
    <name type="scientific">Pleurodeles waltl</name>
    <name type="common">Iberian ribbed newt</name>
    <dbReference type="NCBI Taxonomy" id="8319"/>
    <lineage>
        <taxon>Eukaryota</taxon>
        <taxon>Metazoa</taxon>
        <taxon>Chordata</taxon>
        <taxon>Craniata</taxon>
        <taxon>Vertebrata</taxon>
        <taxon>Euteleostomi</taxon>
        <taxon>Amphibia</taxon>
        <taxon>Batrachia</taxon>
        <taxon>Caudata</taxon>
        <taxon>Salamandroidea</taxon>
        <taxon>Salamandridae</taxon>
        <taxon>Pleurodelinae</taxon>
        <taxon>Pleurodeles</taxon>
    </lineage>
</organism>
<evidence type="ECO:0000313" key="3">
    <source>
        <dbReference type="Proteomes" id="UP001066276"/>
    </source>
</evidence>
<reference evidence="2" key="1">
    <citation type="journal article" date="2022" name="bioRxiv">
        <title>Sequencing and chromosome-scale assembly of the giantPleurodeles waltlgenome.</title>
        <authorList>
            <person name="Brown T."/>
            <person name="Elewa A."/>
            <person name="Iarovenko S."/>
            <person name="Subramanian E."/>
            <person name="Araus A.J."/>
            <person name="Petzold A."/>
            <person name="Susuki M."/>
            <person name="Suzuki K.-i.T."/>
            <person name="Hayashi T."/>
            <person name="Toyoda A."/>
            <person name="Oliveira C."/>
            <person name="Osipova E."/>
            <person name="Leigh N.D."/>
            <person name="Simon A."/>
            <person name="Yun M.H."/>
        </authorList>
    </citation>
    <scope>NUCLEOTIDE SEQUENCE</scope>
    <source>
        <strain evidence="2">20211129_DDA</strain>
        <tissue evidence="2">Liver</tissue>
    </source>
</reference>
<dbReference type="AlphaFoldDB" id="A0AAV7S030"/>
<feature type="compositionally biased region" description="Basic residues" evidence="1">
    <location>
        <begin position="142"/>
        <end position="158"/>
    </location>
</feature>
<feature type="region of interest" description="Disordered" evidence="1">
    <location>
        <begin position="43"/>
        <end position="62"/>
    </location>
</feature>
<keyword evidence="3" id="KW-1185">Reference proteome</keyword>
<dbReference type="Proteomes" id="UP001066276">
    <property type="component" value="Chromosome 5"/>
</dbReference>
<gene>
    <name evidence="2" type="ORF">NDU88_011074</name>
</gene>
<dbReference type="EMBL" id="JANPWB010000009">
    <property type="protein sequence ID" value="KAJ1158384.1"/>
    <property type="molecule type" value="Genomic_DNA"/>
</dbReference>
<feature type="region of interest" description="Disordered" evidence="1">
    <location>
        <begin position="141"/>
        <end position="200"/>
    </location>
</feature>
<evidence type="ECO:0000313" key="2">
    <source>
        <dbReference type="EMBL" id="KAJ1158384.1"/>
    </source>
</evidence>
<feature type="compositionally biased region" description="Basic and acidic residues" evidence="1">
    <location>
        <begin position="159"/>
        <end position="170"/>
    </location>
</feature>
<proteinExistence type="predicted"/>
<protein>
    <submittedName>
        <fullName evidence="2">Uncharacterized protein</fullName>
    </submittedName>
</protein>
<comment type="caution">
    <text evidence="2">The sequence shown here is derived from an EMBL/GenBank/DDBJ whole genome shotgun (WGS) entry which is preliminary data.</text>
</comment>